<dbReference type="InterPro" id="IPR016208">
    <property type="entry name" value="Ald_Oxase/xanthine_DH-like"/>
</dbReference>
<dbReference type="GO" id="GO:0005506">
    <property type="term" value="F:iron ion binding"/>
    <property type="evidence" value="ECO:0007669"/>
    <property type="project" value="InterPro"/>
</dbReference>
<evidence type="ECO:0000313" key="4">
    <source>
        <dbReference type="EMBL" id="AEJ19594.1"/>
    </source>
</evidence>
<organism evidence="4 5">
    <name type="scientific">Gracilinema caldarium (strain ATCC 51460 / DSM 7334 / H1)</name>
    <name type="common">Treponema caldarium</name>
    <dbReference type="NCBI Taxonomy" id="744872"/>
    <lineage>
        <taxon>Bacteria</taxon>
        <taxon>Pseudomonadati</taxon>
        <taxon>Spirochaetota</taxon>
        <taxon>Spirochaetia</taxon>
        <taxon>Spirochaetales</taxon>
        <taxon>Breznakiellaceae</taxon>
        <taxon>Gracilinema</taxon>
    </lineage>
</organism>
<dbReference type="SMART" id="SM01008">
    <property type="entry name" value="Ald_Xan_dh_C"/>
    <property type="match status" value="1"/>
</dbReference>
<gene>
    <name evidence="4" type="ordered locus">Spica_1449</name>
</gene>
<dbReference type="HOGENOM" id="CLU_001681_2_3_12"/>
<dbReference type="SUPFAM" id="SSF54665">
    <property type="entry name" value="CO dehydrogenase molybdoprotein N-domain-like"/>
    <property type="match status" value="1"/>
</dbReference>
<dbReference type="OrthoDB" id="9759099at2"/>
<dbReference type="AlphaFoldDB" id="F8EXL3"/>
<dbReference type="RefSeq" id="WP_013968904.1">
    <property type="nucleotide sequence ID" value="NC_015732.1"/>
</dbReference>
<keyword evidence="1" id="KW-0500">Molybdenum</keyword>
<dbReference type="PANTHER" id="PTHR11908">
    <property type="entry name" value="XANTHINE DEHYDROGENASE"/>
    <property type="match status" value="1"/>
</dbReference>
<dbReference type="InterPro" id="IPR036856">
    <property type="entry name" value="Ald_Oxase/Xan_DH_a/b_sf"/>
</dbReference>
<dbReference type="InterPro" id="IPR008274">
    <property type="entry name" value="AldOxase/xan_DH_MoCoBD1"/>
</dbReference>
<dbReference type="InterPro" id="IPR046867">
    <property type="entry name" value="AldOxase/xan_DH_MoCoBD2"/>
</dbReference>
<dbReference type="PANTHER" id="PTHR11908:SF132">
    <property type="entry name" value="ALDEHYDE OXIDASE 1-RELATED"/>
    <property type="match status" value="1"/>
</dbReference>
<feature type="domain" description="Aldehyde oxidase/xanthine dehydrogenase a/b hammerhead" evidence="3">
    <location>
        <begin position="7"/>
        <end position="107"/>
    </location>
</feature>
<dbReference type="InterPro" id="IPR000674">
    <property type="entry name" value="Ald_Oxase/Xan_DH_a/b"/>
</dbReference>
<dbReference type="EMBL" id="CP002868">
    <property type="protein sequence ID" value="AEJ19594.1"/>
    <property type="molecule type" value="Genomic_DNA"/>
</dbReference>
<sequence>MEQIHRVGTIEELILQGMLYGYILRSPVASGTLIRINTPKLSSSYTLITARDIPGIPYLTFNATRLPIFASSTITYIGEPVALLVGPDRNKLEDILRSTEIIAEEEVPQFDCSIFTSDRIIAKKSIPNKDIDTFFKRKSLITEGTYSTAIQEHWYPECHGALASYSYDKMIIRTATQWPYHVRQAVATMLGVSENDIIVEPTVLGTHLDGKLWYPSLIACFAGLATYICKKPVKVLLSRIEDFQYSPKRPASKIVLRTATGKEGELIALESRPIVNMGSNGPFAEEFIGRLSLGTMGAYRCPHYKLEAYAVHSNLPPAGPLAGFGFSQANFAIESHIWSITDRLQINPLEWRKKNALCKGDTLIAGIPIRDAVPSEVLLDSVAAMSDFNRKWSSYELLSRYHRSLHKFPIEKSLRGIGVSLGYQGNGLLFEGADKGNFGIEVTLEKSGSLVIKTSAIISSEETQSIWAAIAEDILGIPASTIEFAPIRTDQVPDSGPSCLSRNTTIITKLVQRACEAIRKQRFRDPLPITVKRQFRPTKAMKDGLPFTMLSWGSAVVEVEIEPITLRPQTRGIWLIVDGGKILSEQRARRSIQLASLQALQWACGDNLSYENGLIPPEVMELHSIQLQYNPPPVSVEFLWNDSEHPKGIGELPFTLIPGAFAQAVSQAIGKSMRTLPIRSLDIEQALQSREELT</sequence>
<dbReference type="Gene3D" id="3.90.1170.50">
    <property type="entry name" value="Aldehyde oxidase/xanthine dehydrogenase, a/b hammerhead"/>
    <property type="match status" value="1"/>
</dbReference>
<protein>
    <submittedName>
        <fullName evidence="4">Xanthine dehydrogenase</fullName>
        <ecNumber evidence="4">1.17.1.4</ecNumber>
    </submittedName>
</protein>
<dbReference type="KEGG" id="scd:Spica_1449"/>
<keyword evidence="2 4" id="KW-0560">Oxidoreductase</keyword>
<dbReference type="STRING" id="744872.Spica_1449"/>
<dbReference type="SUPFAM" id="SSF56003">
    <property type="entry name" value="Molybdenum cofactor-binding domain"/>
    <property type="match status" value="1"/>
</dbReference>
<dbReference type="InterPro" id="IPR037165">
    <property type="entry name" value="AldOxase/xan_DH_Mopterin-bd_sf"/>
</dbReference>
<evidence type="ECO:0000313" key="5">
    <source>
        <dbReference type="Proteomes" id="UP000000503"/>
    </source>
</evidence>
<dbReference type="Proteomes" id="UP000000503">
    <property type="component" value="Chromosome"/>
</dbReference>
<dbReference type="Gene3D" id="3.30.365.10">
    <property type="entry name" value="Aldehyde oxidase/xanthine dehydrogenase, molybdopterin binding domain"/>
    <property type="match status" value="4"/>
</dbReference>
<dbReference type="Pfam" id="PF20256">
    <property type="entry name" value="MoCoBD_2"/>
    <property type="match status" value="1"/>
</dbReference>
<keyword evidence="5" id="KW-1185">Reference proteome</keyword>
<evidence type="ECO:0000256" key="1">
    <source>
        <dbReference type="ARBA" id="ARBA00022505"/>
    </source>
</evidence>
<evidence type="ECO:0000259" key="3">
    <source>
        <dbReference type="SMART" id="SM01008"/>
    </source>
</evidence>
<dbReference type="eggNOG" id="COG1529">
    <property type="taxonomic scope" value="Bacteria"/>
</dbReference>
<dbReference type="GO" id="GO:0004854">
    <property type="term" value="F:xanthine dehydrogenase activity"/>
    <property type="evidence" value="ECO:0007669"/>
    <property type="project" value="UniProtKB-EC"/>
</dbReference>
<accession>F8EXL3</accession>
<name>F8EXL3_GRAC1</name>
<evidence type="ECO:0000256" key="2">
    <source>
        <dbReference type="ARBA" id="ARBA00023002"/>
    </source>
</evidence>
<dbReference type="Pfam" id="PF02738">
    <property type="entry name" value="MoCoBD_1"/>
    <property type="match status" value="1"/>
</dbReference>
<reference evidence="5" key="1">
    <citation type="journal article" date="2013" name="Stand. Genomic Sci.">
        <title>Genome sequence of the thermophilic fresh-water bacterium Spirochaeta caldaria type strain (H1(T)), reclassification of Spirochaeta caldaria, Spirochaeta stenostrepta, and Spirochaeta zuelzerae in the genus Treponema as Treponema caldaria comb. nov., Treponema stenostrepta comb. nov., and Treponema zuelzerae comb. nov., and emendation of the genus Treponema.</title>
        <authorList>
            <person name="Abt B."/>
            <person name="Goker M."/>
            <person name="Scheuner C."/>
            <person name="Han C."/>
            <person name="Lu M."/>
            <person name="Misra M."/>
            <person name="Lapidus A."/>
            <person name="Nolan M."/>
            <person name="Lucas S."/>
            <person name="Hammon N."/>
            <person name="Deshpande S."/>
            <person name="Cheng J.F."/>
            <person name="Tapia R."/>
            <person name="Goodwin L.A."/>
            <person name="Pitluck S."/>
            <person name="Liolios K."/>
            <person name="Pagani I."/>
            <person name="Ivanova N."/>
            <person name="Mavromatis K."/>
            <person name="Mikhailova N."/>
            <person name="Huntemann M."/>
            <person name="Pati A."/>
            <person name="Chen A."/>
            <person name="Palaniappan K."/>
            <person name="Land M."/>
            <person name="Hauser L."/>
            <person name="Jeffries C.D."/>
            <person name="Rohde M."/>
            <person name="Spring S."/>
            <person name="Gronow S."/>
            <person name="Detter J.C."/>
            <person name="Bristow J."/>
            <person name="Eisen J.A."/>
            <person name="Markowitz V."/>
            <person name="Hugenholtz P."/>
            <person name="Kyrpides N.C."/>
            <person name="Woyke T."/>
            <person name="Klenk H.P."/>
        </authorList>
    </citation>
    <scope>NUCLEOTIDE SEQUENCE</scope>
    <source>
        <strain evidence="5">ATCC 51460 / DSM 7334 / H1</strain>
    </source>
</reference>
<dbReference type="EC" id="1.17.1.4" evidence="4"/>
<proteinExistence type="predicted"/>